<dbReference type="InterPro" id="IPR011990">
    <property type="entry name" value="TPR-like_helical_dom_sf"/>
</dbReference>
<evidence type="ECO:0000313" key="1">
    <source>
        <dbReference type="EMBL" id="VAW68222.1"/>
    </source>
</evidence>
<dbReference type="EMBL" id="UOFI01000116">
    <property type="protein sequence ID" value="VAW68222.1"/>
    <property type="molecule type" value="Genomic_DNA"/>
</dbReference>
<reference evidence="1" key="1">
    <citation type="submission" date="2018-06" db="EMBL/GenBank/DDBJ databases">
        <authorList>
            <person name="Zhirakovskaya E."/>
        </authorList>
    </citation>
    <scope>NUCLEOTIDE SEQUENCE</scope>
</reference>
<protein>
    <recommendedName>
        <fullName evidence="2">Tetratricopeptide repeat protein</fullName>
    </recommendedName>
</protein>
<name>A0A3B0XYJ0_9ZZZZ</name>
<sequence>MFFRLSRLLLIFSAYLSLCSCTLLSHTPDSLNADIDRWLENNQYNKIEYALKSIADDDSRYSDILLRKTSIKSRKQAYIDDVSATAKKLKRDNQWGPAIATYDTALINTVNAPRLVSEKKQLIEARDKKINKLKKELLIQHAKSLVSYKQIYSQLTQLIPEDNDAQLDISGYRKNKIDVAAHLKKCGELANTNKQFNLAIECFSLSQELHPSRHKLAHIIKLEADIKNDKIQQRYAHLLANYKIAYNSKEYNNARTHLNTLLKLSPGHKQAKHYLKELNSEVDRKIQDMLASGKYLYSQNKIHEALNVWQQAQRIEPENEELQQLIYRTEKVSKKIETLELSQ</sequence>
<evidence type="ECO:0008006" key="2">
    <source>
        <dbReference type="Google" id="ProtNLM"/>
    </source>
</evidence>
<gene>
    <name evidence="1" type="ORF">MNBD_GAMMA09-1803</name>
</gene>
<dbReference type="PROSITE" id="PS51257">
    <property type="entry name" value="PROKAR_LIPOPROTEIN"/>
    <property type="match status" value="1"/>
</dbReference>
<dbReference type="SUPFAM" id="SSF48452">
    <property type="entry name" value="TPR-like"/>
    <property type="match status" value="1"/>
</dbReference>
<dbReference type="Gene3D" id="1.25.40.10">
    <property type="entry name" value="Tetratricopeptide repeat domain"/>
    <property type="match status" value="1"/>
</dbReference>
<proteinExistence type="predicted"/>
<dbReference type="AlphaFoldDB" id="A0A3B0XYJ0"/>
<organism evidence="1">
    <name type="scientific">hydrothermal vent metagenome</name>
    <dbReference type="NCBI Taxonomy" id="652676"/>
    <lineage>
        <taxon>unclassified sequences</taxon>
        <taxon>metagenomes</taxon>
        <taxon>ecological metagenomes</taxon>
    </lineage>
</organism>
<accession>A0A3B0XYJ0</accession>